<evidence type="ECO:0000313" key="12">
    <source>
        <dbReference type="EMBL" id="CAD7277150.1"/>
    </source>
</evidence>
<accession>A0A7R9BMB3</accession>
<dbReference type="Pfam" id="PF00147">
    <property type="entry name" value="Fibrinogen_C"/>
    <property type="match status" value="1"/>
</dbReference>
<feature type="signal peptide" evidence="10">
    <location>
        <begin position="1"/>
        <end position="29"/>
    </location>
</feature>
<feature type="region of interest" description="Disordered" evidence="9">
    <location>
        <begin position="348"/>
        <end position="384"/>
    </location>
</feature>
<dbReference type="PANTHER" id="PTHR47221:SF6">
    <property type="entry name" value="FIBRINOGEN ALPHA CHAIN"/>
    <property type="match status" value="1"/>
</dbReference>
<evidence type="ECO:0000256" key="9">
    <source>
        <dbReference type="SAM" id="MobiDB-lite"/>
    </source>
</evidence>
<gene>
    <name evidence="12" type="ORF">NMOB1V02_LOCUS4889</name>
</gene>
<dbReference type="EMBL" id="OA882846">
    <property type="protein sequence ID" value="CAD7277150.1"/>
    <property type="molecule type" value="Genomic_DNA"/>
</dbReference>
<evidence type="ECO:0000256" key="4">
    <source>
        <dbReference type="ARBA" id="ARBA00023054"/>
    </source>
</evidence>
<evidence type="ECO:0000256" key="6">
    <source>
        <dbReference type="ARBA" id="ARBA00023180"/>
    </source>
</evidence>
<keyword evidence="2" id="KW-0964">Secreted</keyword>
<dbReference type="InterPro" id="IPR002181">
    <property type="entry name" value="Fibrinogen_a/b/g_C_dom"/>
</dbReference>
<comment type="function">
    <text evidence="7">Lectin involved in innate immunity. Agglutinates all types of human erythrocytes, Gram-positive and Gram-negative bacteria. Has a stronger agglutinating activity towards Gram-negative bacteria than towards Gram-positive bacteria. Specifically recognizes acetyl group-containing substances on agglutinated cells. The hemagglutinating activity was inhibited by EDTA, acetyl group-containing mono- and disaccharides, N-acetyl derivatives of amino acids, other acetyl group-containing substances, propionamide and benzamide. Enhances the antimicrobial activity of big defensin against Gram-positive bacteria but not against Gram-negative bacteria.</text>
</comment>
<keyword evidence="6" id="KW-0325">Glycoprotein</keyword>
<dbReference type="AlphaFoldDB" id="A0A7R9BMB3"/>
<dbReference type="SMART" id="SM00186">
    <property type="entry name" value="FBG"/>
    <property type="match status" value="1"/>
</dbReference>
<dbReference type="NCBIfam" id="NF040941">
    <property type="entry name" value="GGGWT_bact"/>
    <property type="match status" value="1"/>
</dbReference>
<feature type="compositionally biased region" description="Low complexity" evidence="9">
    <location>
        <begin position="348"/>
        <end position="364"/>
    </location>
</feature>
<dbReference type="InterPro" id="IPR036056">
    <property type="entry name" value="Fibrinogen-like_C"/>
</dbReference>
<evidence type="ECO:0000256" key="10">
    <source>
        <dbReference type="SAM" id="SignalP"/>
    </source>
</evidence>
<dbReference type="Gene3D" id="3.90.215.10">
    <property type="entry name" value="Gamma Fibrinogen, chain A, domain 1"/>
    <property type="match status" value="1"/>
</dbReference>
<evidence type="ECO:0000256" key="7">
    <source>
        <dbReference type="ARBA" id="ARBA00053344"/>
    </source>
</evidence>
<evidence type="ECO:0000313" key="13">
    <source>
        <dbReference type="Proteomes" id="UP000678499"/>
    </source>
</evidence>
<evidence type="ECO:0000259" key="11">
    <source>
        <dbReference type="PROSITE" id="PS51406"/>
    </source>
</evidence>
<keyword evidence="4 8" id="KW-0175">Coiled coil</keyword>
<keyword evidence="13" id="KW-1185">Reference proteome</keyword>
<dbReference type="PROSITE" id="PS51406">
    <property type="entry name" value="FIBRINOGEN_C_2"/>
    <property type="match status" value="1"/>
</dbReference>
<dbReference type="OrthoDB" id="7735550at2759"/>
<dbReference type="CDD" id="cd00087">
    <property type="entry name" value="FReD"/>
    <property type="match status" value="1"/>
</dbReference>
<evidence type="ECO:0000256" key="1">
    <source>
        <dbReference type="ARBA" id="ARBA00004613"/>
    </source>
</evidence>
<dbReference type="Proteomes" id="UP000678499">
    <property type="component" value="Unassembled WGS sequence"/>
</dbReference>
<feature type="chain" id="PRO_5036402973" description="Fibrinogen C-terminal domain-containing protein" evidence="10">
    <location>
        <begin position="30"/>
        <end position="943"/>
    </location>
</feature>
<name>A0A7R9BMB3_9CRUS</name>
<organism evidence="12">
    <name type="scientific">Notodromas monacha</name>
    <dbReference type="NCBI Taxonomy" id="399045"/>
    <lineage>
        <taxon>Eukaryota</taxon>
        <taxon>Metazoa</taxon>
        <taxon>Ecdysozoa</taxon>
        <taxon>Arthropoda</taxon>
        <taxon>Crustacea</taxon>
        <taxon>Oligostraca</taxon>
        <taxon>Ostracoda</taxon>
        <taxon>Podocopa</taxon>
        <taxon>Podocopida</taxon>
        <taxon>Cypridocopina</taxon>
        <taxon>Cypridoidea</taxon>
        <taxon>Cyprididae</taxon>
        <taxon>Notodromas</taxon>
    </lineage>
</organism>
<evidence type="ECO:0000256" key="2">
    <source>
        <dbReference type="ARBA" id="ARBA00022525"/>
    </source>
</evidence>
<evidence type="ECO:0000256" key="5">
    <source>
        <dbReference type="ARBA" id="ARBA00023157"/>
    </source>
</evidence>
<feature type="coiled-coil region" evidence="8">
    <location>
        <begin position="103"/>
        <end position="141"/>
    </location>
</feature>
<evidence type="ECO:0000256" key="8">
    <source>
        <dbReference type="SAM" id="Coils"/>
    </source>
</evidence>
<dbReference type="InterPro" id="IPR014716">
    <property type="entry name" value="Fibrinogen_a/b/g_C_1"/>
</dbReference>
<dbReference type="EMBL" id="CAJPEX010000809">
    <property type="protein sequence ID" value="CAG0917302.1"/>
    <property type="molecule type" value="Genomic_DNA"/>
</dbReference>
<reference evidence="12" key="1">
    <citation type="submission" date="2020-11" db="EMBL/GenBank/DDBJ databases">
        <authorList>
            <person name="Tran Van P."/>
        </authorList>
    </citation>
    <scope>NUCLEOTIDE SEQUENCE</scope>
</reference>
<dbReference type="PANTHER" id="PTHR47221">
    <property type="entry name" value="FIBRINOGEN ALPHA CHAIN"/>
    <property type="match status" value="1"/>
</dbReference>
<dbReference type="InterPro" id="IPR037579">
    <property type="entry name" value="FIB_ANG-like"/>
</dbReference>
<dbReference type="GO" id="GO:0030246">
    <property type="term" value="F:carbohydrate binding"/>
    <property type="evidence" value="ECO:0007669"/>
    <property type="project" value="UniProtKB-ARBA"/>
</dbReference>
<proteinExistence type="predicted"/>
<protein>
    <recommendedName>
        <fullName evidence="11">Fibrinogen C-terminal domain-containing protein</fullName>
    </recommendedName>
</protein>
<comment type="subcellular location">
    <subcellularLocation>
        <location evidence="1">Secreted</location>
    </subcellularLocation>
</comment>
<dbReference type="SUPFAM" id="SSF56496">
    <property type="entry name" value="Fibrinogen C-terminal domain-like"/>
    <property type="match status" value="1"/>
</dbReference>
<keyword evidence="5" id="KW-1015">Disulfide bond</keyword>
<feature type="domain" description="Fibrinogen C-terminal" evidence="11">
    <location>
        <begin position="589"/>
        <end position="815"/>
    </location>
</feature>
<dbReference type="FunFam" id="3.90.215.10:FF:000001">
    <property type="entry name" value="Tenascin isoform 1"/>
    <property type="match status" value="1"/>
</dbReference>
<keyword evidence="3 10" id="KW-0732">Signal</keyword>
<evidence type="ECO:0000256" key="3">
    <source>
        <dbReference type="ARBA" id="ARBA00022729"/>
    </source>
</evidence>
<sequence>MIRARHSSVLVTVSAIVIHLCLILSPVEPQAPSSGTGDGVSGGRAQAPPPFLFAQAPAAGNAATFFANQQGTQKSAISKEGTKINNERDRFIMSVFESLLSTMDAKLRRVENLDKAVEHLMRKMETINSRVNRNIEKTEQVLSKLRSFDSKLYNVGNGKAVESLDSRLVAFDEKMNIIDSKLNALAEDNKAAPRNRVGVKKLIVNTYPSGSEEVLKTAASERRQSAVRLNSDLPVETVFSAPAGEVNATDNAFGSNSSPASRKSSAELVAAELQDDFAVVKNSVNRIEARLTALTGVMWPKLGYLIRSVAEIHGAIVDDSLLYGKQQGLDEGQEVEASESLGVMLNLTSTQSPSTPTTTTTASSVRRQRQKTKRAGGTGDGGARMSRIDQLMNRVDPLASVSQKMEEVWNVVVGTKSTVDNLVPKSQQLLDKTQRQERAISIIHTDLTNMADQIIGNLYEVEKTLKRTGSTSGKSSTGDKIARFPGDELPSGAGEATSLFDAGPFIHSDVDSVPLVPILEPSSIPTGSTGANARRKDGFLTGLDQNTVNGIPGIPMPAPHGKSPSVVFPSIERKPAFMGSNTSAESALRDQAYKAYSCADLYKRGVRTSGVYYVQIRGTTYWYLKVFCNMDVNDGGWTVIQRRDDYGEPRESFNRDWDDYKHGFGDVAKEFWLGNENIFMLTNSEECMLRIELEDFEGNKRFAEYSTFKLYSEKDNYKLVVGGYEGNAGDALNDPWYGSNLSPFSTYNRDNDRSSLNCASMLKGGWWWRSCGRGLNGLYISDPNDLQARQGIVWFRWRGWDYTLRRASLMIRPKSFFYNDTATEVDAVMSLYISVKSVRVSTKQLHSLPTLLAMGTAKRGKNASCVVRRQLLSNAVTGKSVMHTRALRGVPRRITPSGENRCDPFVAAGQRLCWLAALERAHMCLMSQYTSRHLWLQANGRRL</sequence>
<dbReference type="GO" id="GO:0005576">
    <property type="term" value="C:extracellular region"/>
    <property type="evidence" value="ECO:0007669"/>
    <property type="project" value="UniProtKB-SubCell"/>
</dbReference>